<dbReference type="NCBIfam" id="NF009395">
    <property type="entry name" value="PRK12755.1"/>
    <property type="match status" value="1"/>
</dbReference>
<dbReference type="AlphaFoldDB" id="A0A3B0ZDD0"/>
<evidence type="ECO:0000259" key="7">
    <source>
        <dbReference type="Pfam" id="PF00793"/>
    </source>
</evidence>
<feature type="domain" description="DAHP synthetase I/KDSA" evidence="7">
    <location>
        <begin position="41"/>
        <end position="339"/>
    </location>
</feature>
<reference evidence="8" key="1">
    <citation type="submission" date="2018-06" db="EMBL/GenBank/DDBJ databases">
        <authorList>
            <person name="Zhirakovskaya E."/>
        </authorList>
    </citation>
    <scope>NUCLEOTIDE SEQUENCE</scope>
</reference>
<evidence type="ECO:0000256" key="5">
    <source>
        <dbReference type="ARBA" id="ARBA00023141"/>
    </source>
</evidence>
<dbReference type="EC" id="2.5.1.54" evidence="2"/>
<sequence length="351" mass="38444">MDNRIENLHVISEDPLIRPDQVKAKYPLTSGGIDTVMRGQQEIRDILDGKDQRLFVVVGPCSIHNTELAMDYAKRLKQLADELKDSLCIVMRVYFEKPRTSIGWQGLINDPDMDGSCDIEKGLLMSRKLLLEIAELGLPAAGEALDLITPQYVQDLFSWTAIGARTTESQTHRKMASGFSAPVGFKNGTNGDYDVAVNAIICAAHKNDFVSIDPQGQVAVIRTKGNPYSHMVLRGGSGGPNYDAKHIAACERQLKHAGLPVNIMVDCSHANAHKDHQKQLLVLDDIAQQIADGNQSIKGVMIESNINAGNQPIPTDCALLEYGVSVTDKCIDWETTETALRGLVRKLSMPA</sequence>
<dbReference type="PANTHER" id="PTHR21225:SF10">
    <property type="entry name" value="PHOSPHO-2-DEHYDRO-3-DEOXYHEPTONATE ALDOLASE, TYR-SENSITIVE"/>
    <property type="match status" value="1"/>
</dbReference>
<accession>A0A3B0ZDD0</accession>
<organism evidence="8">
    <name type="scientific">hydrothermal vent metagenome</name>
    <dbReference type="NCBI Taxonomy" id="652676"/>
    <lineage>
        <taxon>unclassified sequences</taxon>
        <taxon>metagenomes</taxon>
        <taxon>ecological metagenomes</taxon>
    </lineage>
</organism>
<evidence type="ECO:0000256" key="3">
    <source>
        <dbReference type="ARBA" id="ARBA00022605"/>
    </source>
</evidence>
<gene>
    <name evidence="8" type="ORF">MNBD_GAMMA18-2099</name>
</gene>
<comment type="similarity">
    <text evidence="1">Belongs to the class-I DAHP synthase family.</text>
</comment>
<dbReference type="FunFam" id="3.20.20.70:FF:000005">
    <property type="entry name" value="Phospho-2-dehydro-3-deoxyheptonate aldolase"/>
    <property type="match status" value="1"/>
</dbReference>
<dbReference type="GO" id="GO:0003849">
    <property type="term" value="F:3-deoxy-7-phosphoheptulonate synthase activity"/>
    <property type="evidence" value="ECO:0007669"/>
    <property type="project" value="UniProtKB-EC"/>
</dbReference>
<evidence type="ECO:0000256" key="6">
    <source>
        <dbReference type="ARBA" id="ARBA00047508"/>
    </source>
</evidence>
<evidence type="ECO:0000256" key="2">
    <source>
        <dbReference type="ARBA" id="ARBA00012694"/>
    </source>
</evidence>
<dbReference type="InterPro" id="IPR006218">
    <property type="entry name" value="DAHP1/KDSA"/>
</dbReference>
<keyword evidence="4 8" id="KW-0808">Transferase</keyword>
<comment type="catalytic activity">
    <reaction evidence="6">
        <text>D-erythrose 4-phosphate + phosphoenolpyruvate + H2O = 7-phospho-2-dehydro-3-deoxy-D-arabino-heptonate + phosphate</text>
        <dbReference type="Rhea" id="RHEA:14717"/>
        <dbReference type="ChEBI" id="CHEBI:15377"/>
        <dbReference type="ChEBI" id="CHEBI:16897"/>
        <dbReference type="ChEBI" id="CHEBI:43474"/>
        <dbReference type="ChEBI" id="CHEBI:58394"/>
        <dbReference type="ChEBI" id="CHEBI:58702"/>
        <dbReference type="EC" id="2.5.1.54"/>
    </reaction>
</comment>
<keyword evidence="5" id="KW-0057">Aromatic amino acid biosynthesis</keyword>
<dbReference type="PANTHER" id="PTHR21225">
    <property type="entry name" value="PHOSPHO-2-DEHYDRO-3-DEOXYHEPTONATE ALDOLASE DAHP SYNTHETASE"/>
    <property type="match status" value="1"/>
</dbReference>
<evidence type="ECO:0000256" key="1">
    <source>
        <dbReference type="ARBA" id="ARBA00007985"/>
    </source>
</evidence>
<dbReference type="InterPro" id="IPR013785">
    <property type="entry name" value="Aldolase_TIM"/>
</dbReference>
<proteinExistence type="inferred from homology"/>
<dbReference type="NCBIfam" id="TIGR00034">
    <property type="entry name" value="aroFGH"/>
    <property type="match status" value="1"/>
</dbReference>
<evidence type="ECO:0000256" key="4">
    <source>
        <dbReference type="ARBA" id="ARBA00022679"/>
    </source>
</evidence>
<evidence type="ECO:0000313" key="8">
    <source>
        <dbReference type="EMBL" id="VAW85522.1"/>
    </source>
</evidence>
<dbReference type="GO" id="GO:0009073">
    <property type="term" value="P:aromatic amino acid family biosynthetic process"/>
    <property type="evidence" value="ECO:0007669"/>
    <property type="project" value="UniProtKB-KW"/>
</dbReference>
<name>A0A3B0ZDD0_9ZZZZ</name>
<dbReference type="InterPro" id="IPR006219">
    <property type="entry name" value="DAHP_synth_1"/>
</dbReference>
<dbReference type="Gene3D" id="3.20.20.70">
    <property type="entry name" value="Aldolase class I"/>
    <property type="match status" value="1"/>
</dbReference>
<dbReference type="PIRSF" id="PIRSF001361">
    <property type="entry name" value="DAHP_synthase"/>
    <property type="match status" value="1"/>
</dbReference>
<dbReference type="GO" id="GO:0008652">
    <property type="term" value="P:amino acid biosynthetic process"/>
    <property type="evidence" value="ECO:0007669"/>
    <property type="project" value="UniProtKB-KW"/>
</dbReference>
<keyword evidence="3" id="KW-0028">Amino-acid biosynthesis</keyword>
<dbReference type="EMBL" id="UOFP01000097">
    <property type="protein sequence ID" value="VAW85522.1"/>
    <property type="molecule type" value="Genomic_DNA"/>
</dbReference>
<protein>
    <recommendedName>
        <fullName evidence="2">3-deoxy-7-phosphoheptulonate synthase</fullName>
        <ecNumber evidence="2">2.5.1.54</ecNumber>
    </recommendedName>
</protein>
<dbReference type="Pfam" id="PF00793">
    <property type="entry name" value="DAHP_synth_1"/>
    <property type="match status" value="1"/>
</dbReference>
<dbReference type="SUPFAM" id="SSF51569">
    <property type="entry name" value="Aldolase"/>
    <property type="match status" value="1"/>
</dbReference>
<dbReference type="GO" id="GO:0005737">
    <property type="term" value="C:cytoplasm"/>
    <property type="evidence" value="ECO:0007669"/>
    <property type="project" value="TreeGrafter"/>
</dbReference>